<name>A0A1I7YDV2_9BILA</name>
<feature type="domain" description="Helicase C-terminal" evidence="1">
    <location>
        <begin position="1"/>
        <end position="155"/>
    </location>
</feature>
<dbReference type="SUPFAM" id="SSF52540">
    <property type="entry name" value="P-loop containing nucleoside triphosphate hydrolases"/>
    <property type="match status" value="1"/>
</dbReference>
<proteinExistence type="predicted"/>
<dbReference type="AlphaFoldDB" id="A0A1I7YDV2"/>
<dbReference type="GO" id="GO:0005737">
    <property type="term" value="C:cytoplasm"/>
    <property type="evidence" value="ECO:0007669"/>
    <property type="project" value="TreeGrafter"/>
</dbReference>
<organism evidence="2 3">
    <name type="scientific">Steinernema glaseri</name>
    <dbReference type="NCBI Taxonomy" id="37863"/>
    <lineage>
        <taxon>Eukaryota</taxon>
        <taxon>Metazoa</taxon>
        <taxon>Ecdysozoa</taxon>
        <taxon>Nematoda</taxon>
        <taxon>Chromadorea</taxon>
        <taxon>Rhabditida</taxon>
        <taxon>Tylenchina</taxon>
        <taxon>Panagrolaimomorpha</taxon>
        <taxon>Strongyloidoidea</taxon>
        <taxon>Steinernematidae</taxon>
        <taxon>Steinernema</taxon>
    </lineage>
</organism>
<dbReference type="InterPro" id="IPR051363">
    <property type="entry name" value="RLR_Helicase"/>
</dbReference>
<evidence type="ECO:0000313" key="2">
    <source>
        <dbReference type="Proteomes" id="UP000095287"/>
    </source>
</evidence>
<reference evidence="3" key="1">
    <citation type="submission" date="2016-11" db="UniProtKB">
        <authorList>
            <consortium name="WormBaseParasite"/>
        </authorList>
    </citation>
    <scope>IDENTIFICATION</scope>
</reference>
<dbReference type="PROSITE" id="PS51194">
    <property type="entry name" value="HELICASE_CTER"/>
    <property type="match status" value="1"/>
</dbReference>
<evidence type="ECO:0000313" key="3">
    <source>
        <dbReference type="WBParaSite" id="L893_g15127.t1"/>
    </source>
</evidence>
<dbReference type="InterPro" id="IPR027417">
    <property type="entry name" value="P-loop_NTPase"/>
</dbReference>
<dbReference type="SMART" id="SM00490">
    <property type="entry name" value="HELICc"/>
    <property type="match status" value="1"/>
</dbReference>
<protein>
    <submittedName>
        <fullName evidence="3">Helicase C-terminal domain-containing protein</fullName>
    </submittedName>
</protein>
<dbReference type="Proteomes" id="UP000095287">
    <property type="component" value="Unplaced"/>
</dbReference>
<dbReference type="InterPro" id="IPR001650">
    <property type="entry name" value="Helicase_C-like"/>
</dbReference>
<sequence>MQIRRSPQTQKDSRSYLLALYGVIEKQELVGSNKCASQGGVNVEEQNRALDNFRCGRHKVLVATSVADEGLDIASCNLIIKYNSSGNELTKIQRRGRGRAKDSRSYLLALYGVIEKQELESARAESLMYRTLEDLHNLPDGEISRMVKLKTMELLAKEEHDEELE</sequence>
<evidence type="ECO:0000259" key="1">
    <source>
        <dbReference type="PROSITE" id="PS51194"/>
    </source>
</evidence>
<dbReference type="Gene3D" id="3.40.50.300">
    <property type="entry name" value="P-loop containing nucleotide triphosphate hydrolases"/>
    <property type="match status" value="1"/>
</dbReference>
<dbReference type="WBParaSite" id="L893_g15127.t1">
    <property type="protein sequence ID" value="L893_g15127.t1"/>
    <property type="gene ID" value="L893_g15127"/>
</dbReference>
<dbReference type="Pfam" id="PF00271">
    <property type="entry name" value="Helicase_C"/>
    <property type="match status" value="1"/>
</dbReference>
<dbReference type="PANTHER" id="PTHR14074">
    <property type="entry name" value="HELICASE WITH DEATH DOMAIN-RELATED"/>
    <property type="match status" value="1"/>
</dbReference>
<accession>A0A1I7YDV2</accession>
<dbReference type="PANTHER" id="PTHR14074:SF16">
    <property type="entry name" value="ANTIVIRAL INNATE IMMUNE RESPONSE RECEPTOR RIG-I"/>
    <property type="match status" value="1"/>
</dbReference>
<keyword evidence="2" id="KW-1185">Reference proteome</keyword>